<evidence type="ECO:0000313" key="3">
    <source>
        <dbReference type="Proteomes" id="UP000265618"/>
    </source>
</evidence>
<evidence type="ECO:0000256" key="1">
    <source>
        <dbReference type="SAM" id="MobiDB-lite"/>
    </source>
</evidence>
<dbReference type="InterPro" id="IPR043472">
    <property type="entry name" value="Macro_dom-like"/>
</dbReference>
<dbReference type="Gene3D" id="3.40.220.10">
    <property type="entry name" value="Leucine Aminopeptidase, subunit E, domain 1"/>
    <property type="match status" value="1"/>
</dbReference>
<protein>
    <submittedName>
        <fullName evidence="2">Uncharacterized protein</fullName>
    </submittedName>
</protein>
<organism evidence="2 3">
    <name type="scientific">Kipferlia bialata</name>
    <dbReference type="NCBI Taxonomy" id="797122"/>
    <lineage>
        <taxon>Eukaryota</taxon>
        <taxon>Metamonada</taxon>
        <taxon>Carpediemonas-like organisms</taxon>
        <taxon>Kipferlia</taxon>
    </lineage>
</organism>
<evidence type="ECO:0000313" key="2">
    <source>
        <dbReference type="EMBL" id="GIQ85113.1"/>
    </source>
</evidence>
<comment type="caution">
    <text evidence="2">The sequence shown here is derived from an EMBL/GenBank/DDBJ whole genome shotgun (WGS) entry which is preliminary data.</text>
</comment>
<dbReference type="OrthoDB" id="6077599at2759"/>
<name>A0A9K3CXF2_9EUKA</name>
<sequence>SCYDQSLYLLGLERFRTAAVPVLSGEPFPIPGQIYYPLVPAVHVMLSSIRAFLERGENMARLDLLILVAASERERAVLQDLLQRYFPRDTDNETEEEDNTLAEIAAAGEAATTKKAKKGKKKGKKGKKGGKKKKKK</sequence>
<gene>
    <name evidence="2" type="ORF">KIPB_006738</name>
</gene>
<reference evidence="2 3" key="1">
    <citation type="journal article" date="2018" name="PLoS ONE">
        <title>The draft genome of Kipferlia bialata reveals reductive genome evolution in fornicate parasites.</title>
        <authorList>
            <person name="Tanifuji G."/>
            <person name="Takabayashi S."/>
            <person name="Kume K."/>
            <person name="Takagi M."/>
            <person name="Nakayama T."/>
            <person name="Kamikawa R."/>
            <person name="Inagaki Y."/>
            <person name="Hashimoto T."/>
        </authorList>
    </citation>
    <scope>NUCLEOTIDE SEQUENCE [LARGE SCALE GENOMIC DNA]</scope>
    <source>
        <strain evidence="2">NY0173</strain>
    </source>
</reference>
<feature type="region of interest" description="Disordered" evidence="1">
    <location>
        <begin position="88"/>
        <end position="136"/>
    </location>
</feature>
<feature type="compositionally biased region" description="Basic residues" evidence="1">
    <location>
        <begin position="114"/>
        <end position="136"/>
    </location>
</feature>
<feature type="non-terminal residue" evidence="2">
    <location>
        <position position="1"/>
    </location>
</feature>
<accession>A0A9K3CXF2</accession>
<dbReference type="AlphaFoldDB" id="A0A9K3CXF2"/>
<dbReference type="Proteomes" id="UP000265618">
    <property type="component" value="Unassembled WGS sequence"/>
</dbReference>
<keyword evidence="3" id="KW-1185">Reference proteome</keyword>
<dbReference type="EMBL" id="BDIP01001774">
    <property type="protein sequence ID" value="GIQ85113.1"/>
    <property type="molecule type" value="Genomic_DNA"/>
</dbReference>
<proteinExistence type="predicted"/>